<protein>
    <submittedName>
        <fullName evidence="2">Immunity repressor</fullName>
    </submittedName>
</protein>
<proteinExistence type="predicted"/>
<dbReference type="InterPro" id="IPR010982">
    <property type="entry name" value="Lambda_DNA-bd_dom_sf"/>
</dbReference>
<name>A0A142K7N5_9CAUD</name>
<organism evidence="2 3">
    <name type="scientific">Mycobacterium phage Xeno</name>
    <dbReference type="NCBI Taxonomy" id="1821538"/>
    <lineage>
        <taxon>Viruses</taxon>
        <taxon>Duplodnaviria</taxon>
        <taxon>Heunggongvirae</taxon>
        <taxon>Uroviricota</taxon>
        <taxon>Caudoviricetes</taxon>
        <taxon>Nclasvirinae</taxon>
        <taxon>Charlievirus</taxon>
        <taxon>Charlievirus Xeno</taxon>
    </lineage>
</organism>
<dbReference type="OrthoDB" id="12860at10239"/>
<dbReference type="KEGG" id="vg:29124849"/>
<dbReference type="SUPFAM" id="SSF47413">
    <property type="entry name" value="lambda repressor-like DNA-binding domains"/>
    <property type="match status" value="1"/>
</dbReference>
<evidence type="ECO:0000259" key="1">
    <source>
        <dbReference type="PROSITE" id="PS50943"/>
    </source>
</evidence>
<reference evidence="3" key="1">
    <citation type="submission" date="2016-03" db="EMBL/GenBank/DDBJ databases">
        <authorList>
            <person name="Ploux O."/>
        </authorList>
    </citation>
    <scope>NUCLEOTIDE SEQUENCE [LARGE SCALE GENOMIC DNA]</scope>
</reference>
<accession>A0A142K7N5</accession>
<dbReference type="Proteomes" id="UP000202790">
    <property type="component" value="Segment"/>
</dbReference>
<dbReference type="EMBL" id="KU935728">
    <property type="protein sequence ID" value="AMS02118.1"/>
    <property type="molecule type" value="Genomic_DNA"/>
</dbReference>
<dbReference type="PROSITE" id="PS50943">
    <property type="entry name" value="HTH_CROC1"/>
    <property type="match status" value="1"/>
</dbReference>
<sequence>MRIFSERVTYSPMSTTVIELNPSGADFHQEVASRLRIGLSATGAKSKDVAKAVGMAPSAFSKRVRGAQVLDVAEVDQIAAATGLSRDWLFTGQGPMFNPDGWCPQLGSNQRPADYQTVVRPFPVRRIADTRDSAA</sequence>
<dbReference type="CDD" id="cd00093">
    <property type="entry name" value="HTH_XRE"/>
    <property type="match status" value="1"/>
</dbReference>
<dbReference type="GeneID" id="29124849"/>
<feature type="domain" description="HTH cro/C1-type" evidence="1">
    <location>
        <begin position="47"/>
        <end position="89"/>
    </location>
</feature>
<keyword evidence="3" id="KW-1185">Reference proteome</keyword>
<evidence type="ECO:0000313" key="2">
    <source>
        <dbReference type="EMBL" id="AMS02118.1"/>
    </source>
</evidence>
<dbReference type="RefSeq" id="YP_009302348.1">
    <property type="nucleotide sequence ID" value="NC_031243.1"/>
</dbReference>
<dbReference type="InterPro" id="IPR001387">
    <property type="entry name" value="Cro/C1-type_HTH"/>
</dbReference>
<dbReference type="Gene3D" id="1.10.260.40">
    <property type="entry name" value="lambda repressor-like DNA-binding domains"/>
    <property type="match status" value="1"/>
</dbReference>
<evidence type="ECO:0000313" key="3">
    <source>
        <dbReference type="Proteomes" id="UP000202790"/>
    </source>
</evidence>
<dbReference type="GO" id="GO:0003677">
    <property type="term" value="F:DNA binding"/>
    <property type="evidence" value="ECO:0007669"/>
    <property type="project" value="InterPro"/>
</dbReference>
<gene>
    <name evidence="2" type="primary">34</name>
    <name evidence="2" type="ORF">SEA_XENO_34</name>
</gene>